<feature type="domain" description="GP-PDE" evidence="1">
    <location>
        <begin position="1"/>
        <end position="238"/>
    </location>
</feature>
<dbReference type="InterPro" id="IPR030395">
    <property type="entry name" value="GP_PDE_dom"/>
</dbReference>
<dbReference type="Pfam" id="PF03009">
    <property type="entry name" value="GDPD"/>
    <property type="match status" value="1"/>
</dbReference>
<name>A0A644Z335_9ZZZZ</name>
<dbReference type="Gene3D" id="3.20.20.190">
    <property type="entry name" value="Phosphatidylinositol (PI) phosphodiesterase"/>
    <property type="match status" value="1"/>
</dbReference>
<dbReference type="PROSITE" id="PS51704">
    <property type="entry name" value="GP_PDE"/>
    <property type="match status" value="1"/>
</dbReference>
<dbReference type="EC" id="3.1.4.46" evidence="2"/>
<dbReference type="EMBL" id="VSSQ01006574">
    <property type="protein sequence ID" value="MPM33153.1"/>
    <property type="molecule type" value="Genomic_DNA"/>
</dbReference>
<dbReference type="CDD" id="cd08563">
    <property type="entry name" value="GDPD_TtGDE_like"/>
    <property type="match status" value="1"/>
</dbReference>
<sequence length="244" mass="27115">MNVFAHRGYSGAYPENTMLAFEKALECGSYGIELDVQLSKDGEVVIIHDETLDRTTDRKGRVCDYSLKELQTCNAGAGTALEDQNLTIPTFEEYCSWVASTPLITNIELKTSIIYYPEIEEKTWEIIKRHKLEEKVLFSSFNHLSLAAIKALAPSVPCGALVPETGLVNAGYCANKFGFECYHPAYCTIDAASVAECHQYNIQVNVWTVNSMEALENCYAWGCDGVFTNFPAVCKAYIEAKQAN</sequence>
<dbReference type="PANTHER" id="PTHR46211:SF1">
    <property type="entry name" value="GLYCEROPHOSPHODIESTER PHOSPHODIESTERASE, CYTOPLASMIC"/>
    <property type="match status" value="1"/>
</dbReference>
<dbReference type="PANTHER" id="PTHR46211">
    <property type="entry name" value="GLYCEROPHOSPHORYL DIESTER PHOSPHODIESTERASE"/>
    <property type="match status" value="1"/>
</dbReference>
<dbReference type="SUPFAM" id="SSF51695">
    <property type="entry name" value="PLC-like phosphodiesterases"/>
    <property type="match status" value="1"/>
</dbReference>
<gene>
    <name evidence="2" type="primary">glpQ_13</name>
    <name evidence="2" type="ORF">SDC9_79722</name>
</gene>
<organism evidence="2">
    <name type="scientific">bioreactor metagenome</name>
    <dbReference type="NCBI Taxonomy" id="1076179"/>
    <lineage>
        <taxon>unclassified sequences</taxon>
        <taxon>metagenomes</taxon>
        <taxon>ecological metagenomes</taxon>
    </lineage>
</organism>
<comment type="caution">
    <text evidence="2">The sequence shown here is derived from an EMBL/GenBank/DDBJ whole genome shotgun (WGS) entry which is preliminary data.</text>
</comment>
<reference evidence="2" key="1">
    <citation type="submission" date="2019-08" db="EMBL/GenBank/DDBJ databases">
        <authorList>
            <person name="Kucharzyk K."/>
            <person name="Murdoch R.W."/>
            <person name="Higgins S."/>
            <person name="Loffler F."/>
        </authorList>
    </citation>
    <scope>NUCLEOTIDE SEQUENCE</scope>
</reference>
<evidence type="ECO:0000259" key="1">
    <source>
        <dbReference type="PROSITE" id="PS51704"/>
    </source>
</evidence>
<dbReference type="GO" id="GO:0008889">
    <property type="term" value="F:glycerophosphodiester phosphodiesterase activity"/>
    <property type="evidence" value="ECO:0007669"/>
    <property type="project" value="UniProtKB-EC"/>
</dbReference>
<protein>
    <submittedName>
        <fullName evidence="2">Glycerophosphodiester phosphodiesterase</fullName>
        <ecNumber evidence="2">3.1.4.46</ecNumber>
    </submittedName>
</protein>
<keyword evidence="2" id="KW-0378">Hydrolase</keyword>
<dbReference type="GO" id="GO:0006629">
    <property type="term" value="P:lipid metabolic process"/>
    <property type="evidence" value="ECO:0007669"/>
    <property type="project" value="InterPro"/>
</dbReference>
<dbReference type="AlphaFoldDB" id="A0A644Z335"/>
<accession>A0A644Z335</accession>
<dbReference type="InterPro" id="IPR017946">
    <property type="entry name" value="PLC-like_Pdiesterase_TIM-brl"/>
</dbReference>
<evidence type="ECO:0000313" key="2">
    <source>
        <dbReference type="EMBL" id="MPM33153.1"/>
    </source>
</evidence>
<proteinExistence type="predicted"/>